<evidence type="ECO:0000256" key="2">
    <source>
        <dbReference type="RuleBase" id="RU003452"/>
    </source>
</evidence>
<dbReference type="RefSeq" id="WP_309806458.1">
    <property type="nucleotide sequence ID" value="NZ_JAVDRD010000015.1"/>
</dbReference>
<keyword evidence="4" id="KW-1185">Reference proteome</keyword>
<evidence type="ECO:0000313" key="4">
    <source>
        <dbReference type="Proteomes" id="UP001184150"/>
    </source>
</evidence>
<dbReference type="PANTHER" id="PTHR11786">
    <property type="entry name" value="N-HYDROXYARYLAMINE O-ACETYLTRANSFERASE"/>
    <property type="match status" value="1"/>
</dbReference>
<evidence type="ECO:0000313" key="3">
    <source>
        <dbReference type="EMBL" id="MDR6513113.1"/>
    </source>
</evidence>
<proteinExistence type="inferred from homology"/>
<accession>A0ABU1MRZ3</accession>
<evidence type="ECO:0000256" key="1">
    <source>
        <dbReference type="ARBA" id="ARBA00006547"/>
    </source>
</evidence>
<comment type="caution">
    <text evidence="3">The sequence shown here is derived from an EMBL/GenBank/DDBJ whole genome shotgun (WGS) entry which is preliminary data.</text>
</comment>
<dbReference type="SUPFAM" id="SSF54001">
    <property type="entry name" value="Cysteine proteinases"/>
    <property type="match status" value="1"/>
</dbReference>
<organism evidence="3 4">
    <name type="scientific">Novosphingobium capsulatum</name>
    <dbReference type="NCBI Taxonomy" id="13688"/>
    <lineage>
        <taxon>Bacteria</taxon>
        <taxon>Pseudomonadati</taxon>
        <taxon>Pseudomonadota</taxon>
        <taxon>Alphaproteobacteria</taxon>
        <taxon>Sphingomonadales</taxon>
        <taxon>Sphingomonadaceae</taxon>
        <taxon>Novosphingobium</taxon>
    </lineage>
</organism>
<name>A0ABU1MRZ3_9SPHN</name>
<dbReference type="EMBL" id="JAVDRD010000015">
    <property type="protein sequence ID" value="MDR6513113.1"/>
    <property type="molecule type" value="Genomic_DNA"/>
</dbReference>
<reference evidence="3 4" key="1">
    <citation type="submission" date="2023-07" db="EMBL/GenBank/DDBJ databases">
        <title>Sorghum-associated microbial communities from plants grown in Nebraska, USA.</title>
        <authorList>
            <person name="Schachtman D."/>
        </authorList>
    </citation>
    <scope>NUCLEOTIDE SEQUENCE [LARGE SCALE GENOMIC DNA]</scope>
    <source>
        <strain evidence="3 4">DS1027</strain>
    </source>
</reference>
<protein>
    <submittedName>
        <fullName evidence="3">N-hydroxyarylamine O-acetyltransferase</fullName>
        <ecNumber evidence="3">2.3.1.118</ecNumber>
    </submittedName>
</protein>
<dbReference type="InterPro" id="IPR001447">
    <property type="entry name" value="Arylamine_N-AcTrfase"/>
</dbReference>
<keyword evidence="3" id="KW-0012">Acyltransferase</keyword>
<keyword evidence="3" id="KW-0808">Transferase</keyword>
<dbReference type="InterPro" id="IPR038765">
    <property type="entry name" value="Papain-like_cys_pep_sf"/>
</dbReference>
<dbReference type="EC" id="2.3.1.118" evidence="3"/>
<dbReference type="PANTHER" id="PTHR11786:SF0">
    <property type="entry name" value="ARYLAMINE N-ACETYLTRANSFERASE 4-RELATED"/>
    <property type="match status" value="1"/>
</dbReference>
<dbReference type="Pfam" id="PF00797">
    <property type="entry name" value="Acetyltransf_2"/>
    <property type="match status" value="1"/>
</dbReference>
<dbReference type="GO" id="GO:0046990">
    <property type="term" value="F:N-hydroxyarylamine O-acetyltransferase activity"/>
    <property type="evidence" value="ECO:0007669"/>
    <property type="project" value="UniProtKB-EC"/>
</dbReference>
<sequence length="274" mass="29978">MICDLPSYLARIGLATAPAATPQGLEQVQRAHRQAIGFENLDVMLGRGIGLEPADIRGKLVDRPRGGYCFEHNRLFGAMLATMGMPTRPLLARVWLRVLPGVVPPRTHTFSLVTLAGEQWLADAGFGSSYVPPMPLADGASALAADGYRHRLRRARAPGSLRGEWEVERSHDGTTWEAQYSFDTTEVAALDLAMANHWVATRPESRFTQACIVSIVQPQGFASLLDRQMTVQTAHGRDVSELPDAAAWQRTLADVFHIELSDAEVAQLAPRLFG</sequence>
<comment type="similarity">
    <text evidence="1 2">Belongs to the arylamine N-acetyltransferase family.</text>
</comment>
<dbReference type="Gene3D" id="3.30.2140.10">
    <property type="entry name" value="Arylamine N-acetyltransferase"/>
    <property type="match status" value="1"/>
</dbReference>
<dbReference type="PRINTS" id="PR01543">
    <property type="entry name" value="ANATRNSFRASE"/>
</dbReference>
<gene>
    <name evidence="3" type="ORF">J2792_004003</name>
</gene>
<dbReference type="Gene3D" id="2.40.128.150">
    <property type="entry name" value="Cysteine proteinases"/>
    <property type="match status" value="1"/>
</dbReference>
<dbReference type="Proteomes" id="UP001184150">
    <property type="component" value="Unassembled WGS sequence"/>
</dbReference>